<protein>
    <submittedName>
        <fullName evidence="1">Uncharacterized protein</fullName>
    </submittedName>
</protein>
<accession>A0AAE9TIU6</accession>
<dbReference type="EMBL" id="OP589309">
    <property type="protein sequence ID" value="UZV39934.1"/>
    <property type="molecule type" value="Genomic_DNA"/>
</dbReference>
<dbReference type="Proteomes" id="UP001220400">
    <property type="component" value="Segment"/>
</dbReference>
<gene>
    <name evidence="1" type="ORF">LPP1_g08</name>
</gene>
<organism evidence="1 2">
    <name type="scientific">Leptolyngbya phage LPP-1</name>
    <dbReference type="NCBI Taxonomy" id="2996049"/>
    <lineage>
        <taxon>Viruses</taxon>
        <taxon>Duplodnaviria</taxon>
        <taxon>Heunggongvirae</taxon>
        <taxon>Uroviricota</taxon>
        <taxon>Caudoviricetes</taxon>
        <taxon>Saffermanviridae</taxon>
        <taxon>Morrisvirus</taxon>
        <taxon>Morrisvirus LPP1</taxon>
    </lineage>
</organism>
<proteinExistence type="predicted"/>
<reference evidence="1" key="1">
    <citation type="journal article" date="2023" name="Harmful Algae">
        <title>Sequencing the genomes of LPP-1, the first isolated cyanophage, and its relative LPP-2 reveal different integration mechanisms in closely related phages.</title>
        <authorList>
            <person name="Shaalan H."/>
            <person name="Cattan-Tsaushu E."/>
            <person name="Li K."/>
            <person name="Avrani S."/>
        </authorList>
    </citation>
    <scope>NUCLEOTIDE SEQUENCE</scope>
</reference>
<keyword evidence="2" id="KW-1185">Reference proteome</keyword>
<evidence type="ECO:0000313" key="2">
    <source>
        <dbReference type="Proteomes" id="UP001220400"/>
    </source>
</evidence>
<sequence length="180" mass="20343">MATLPLSEDLWLGHDIANFERLFGVKPTILRVSPTDYAKLRRMFGSHVIKTGHPYKGLTIYLDKDSTTSYYTDVKPFPPLSEKEIAVLIRLKSGMDILQVAGDLGYDERYLRSMMKVLGVRVVSERERKAELSLPARIMRLHKLAPHLKAAQIAYAMGVSGATVRKYIKFEDNDEDAGND</sequence>
<name>A0AAE9TIU6_9CAUD</name>
<evidence type="ECO:0000313" key="1">
    <source>
        <dbReference type="EMBL" id="UZV39934.1"/>
    </source>
</evidence>